<evidence type="ECO:0000313" key="2">
    <source>
        <dbReference type="Proteomes" id="UP000823886"/>
    </source>
</evidence>
<sequence length="76" mass="8472">MGISRCVLFIDTPMGAIEAETEQERESAGIKITLRDEGKEPEIRVQYNPDKKAVEVLLTETEGEKSVLLHTLTKGQ</sequence>
<evidence type="ECO:0000313" key="1">
    <source>
        <dbReference type="EMBL" id="HJC64786.1"/>
    </source>
</evidence>
<comment type="caution">
    <text evidence="1">The sequence shown here is derived from an EMBL/GenBank/DDBJ whole genome shotgun (WGS) entry which is preliminary data.</text>
</comment>
<organism evidence="1 2">
    <name type="scientific">Candidatus Blautia merdavium</name>
    <dbReference type="NCBI Taxonomy" id="2838494"/>
    <lineage>
        <taxon>Bacteria</taxon>
        <taxon>Bacillati</taxon>
        <taxon>Bacillota</taxon>
        <taxon>Clostridia</taxon>
        <taxon>Lachnospirales</taxon>
        <taxon>Lachnospiraceae</taxon>
        <taxon>Blautia</taxon>
    </lineage>
</organism>
<gene>
    <name evidence="1" type="ORF">H9753_14420</name>
</gene>
<accession>A0A9D2PQI7</accession>
<dbReference type="AlphaFoldDB" id="A0A9D2PQI7"/>
<name>A0A9D2PQI7_9FIRM</name>
<proteinExistence type="predicted"/>
<protein>
    <submittedName>
        <fullName evidence="1">Uncharacterized protein</fullName>
    </submittedName>
</protein>
<dbReference type="EMBL" id="DWVZ01000203">
    <property type="protein sequence ID" value="HJC64786.1"/>
    <property type="molecule type" value="Genomic_DNA"/>
</dbReference>
<dbReference type="Proteomes" id="UP000823886">
    <property type="component" value="Unassembled WGS sequence"/>
</dbReference>
<reference evidence="1" key="2">
    <citation type="submission" date="2021-04" db="EMBL/GenBank/DDBJ databases">
        <authorList>
            <person name="Gilroy R."/>
        </authorList>
    </citation>
    <scope>NUCLEOTIDE SEQUENCE</scope>
    <source>
        <strain evidence="1">ChiBcec2-3848</strain>
    </source>
</reference>
<reference evidence="1" key="1">
    <citation type="journal article" date="2021" name="PeerJ">
        <title>Extensive microbial diversity within the chicken gut microbiome revealed by metagenomics and culture.</title>
        <authorList>
            <person name="Gilroy R."/>
            <person name="Ravi A."/>
            <person name="Getino M."/>
            <person name="Pursley I."/>
            <person name="Horton D.L."/>
            <person name="Alikhan N.F."/>
            <person name="Baker D."/>
            <person name="Gharbi K."/>
            <person name="Hall N."/>
            <person name="Watson M."/>
            <person name="Adriaenssens E.M."/>
            <person name="Foster-Nyarko E."/>
            <person name="Jarju S."/>
            <person name="Secka A."/>
            <person name="Antonio M."/>
            <person name="Oren A."/>
            <person name="Chaudhuri R.R."/>
            <person name="La Ragione R."/>
            <person name="Hildebrand F."/>
            <person name="Pallen M.J."/>
        </authorList>
    </citation>
    <scope>NUCLEOTIDE SEQUENCE</scope>
    <source>
        <strain evidence="1">ChiBcec2-3848</strain>
    </source>
</reference>